<dbReference type="EMBL" id="CAIIXF020000008">
    <property type="protein sequence ID" value="CAH1792114.1"/>
    <property type="molecule type" value="Genomic_DNA"/>
</dbReference>
<proteinExistence type="predicted"/>
<name>A0A8S4PGB4_OWEFU</name>
<keyword evidence="3" id="KW-1185">Reference proteome</keyword>
<feature type="compositionally biased region" description="Polar residues" evidence="1">
    <location>
        <begin position="281"/>
        <end position="294"/>
    </location>
</feature>
<evidence type="ECO:0000256" key="1">
    <source>
        <dbReference type="SAM" id="MobiDB-lite"/>
    </source>
</evidence>
<comment type="caution">
    <text evidence="2">The sequence shown here is derived from an EMBL/GenBank/DDBJ whole genome shotgun (WGS) entry which is preliminary data.</text>
</comment>
<dbReference type="AlphaFoldDB" id="A0A8S4PGB4"/>
<accession>A0A8S4PGB4</accession>
<dbReference type="Proteomes" id="UP000749559">
    <property type="component" value="Unassembled WGS sequence"/>
</dbReference>
<protein>
    <submittedName>
        <fullName evidence="2">Uncharacterized protein</fullName>
    </submittedName>
</protein>
<gene>
    <name evidence="2" type="ORF">OFUS_LOCUS17132</name>
</gene>
<feature type="compositionally biased region" description="Basic and acidic residues" evidence="1">
    <location>
        <begin position="297"/>
        <end position="313"/>
    </location>
</feature>
<evidence type="ECO:0000313" key="2">
    <source>
        <dbReference type="EMBL" id="CAH1792114.1"/>
    </source>
</evidence>
<feature type="compositionally biased region" description="Polar residues" evidence="1">
    <location>
        <begin position="227"/>
        <end position="238"/>
    </location>
</feature>
<feature type="compositionally biased region" description="Low complexity" evidence="1">
    <location>
        <begin position="172"/>
        <end position="188"/>
    </location>
</feature>
<evidence type="ECO:0000313" key="3">
    <source>
        <dbReference type="Proteomes" id="UP000749559"/>
    </source>
</evidence>
<reference evidence="2" key="1">
    <citation type="submission" date="2022-03" db="EMBL/GenBank/DDBJ databases">
        <authorList>
            <person name="Martin C."/>
        </authorList>
    </citation>
    <scope>NUCLEOTIDE SEQUENCE</scope>
</reference>
<feature type="compositionally biased region" description="Low complexity" evidence="1">
    <location>
        <begin position="195"/>
        <end position="207"/>
    </location>
</feature>
<sequence>MLSANDKDILSKGPVINIQNWDGDIVDITDAASDGSFDVNENNETSHRGSQVIAHTPWSVRTNEEIIDGVRRANDVALPPLINPGVRVYGNVHKGRDDKNIATNICQSPKRTNAITPKSIMPLLEEQTELTSLVLPNMQQEGSVFTSTPPRSPMSPTVSSPRTLPRRDSENSLSSRSLLSLDSPRSISPRPPSSPRRAAPRVLARRASTPRLELRPISPPNVKDSLRSTSQRSPNDPTQRLELRPPSPPGELESYMSTSSRPSGLLVSRSGRLGRSALPTRDTNIQESQITNGCIHTADRQQNKRGNEERDKPCSNTVHHVNGIDMKTLEYDIFDKDGAVVSIADVSPDVLEKCGKILNYTLQRKIIREHLTQDEDHFRIRIISPDCHCNNSNICEHWF</sequence>
<feature type="compositionally biased region" description="Low complexity" evidence="1">
    <location>
        <begin position="146"/>
        <end position="163"/>
    </location>
</feature>
<feature type="region of interest" description="Disordered" evidence="1">
    <location>
        <begin position="142"/>
        <end position="314"/>
    </location>
</feature>
<organism evidence="2 3">
    <name type="scientific">Owenia fusiformis</name>
    <name type="common">Polychaete worm</name>
    <dbReference type="NCBI Taxonomy" id="6347"/>
    <lineage>
        <taxon>Eukaryota</taxon>
        <taxon>Metazoa</taxon>
        <taxon>Spiralia</taxon>
        <taxon>Lophotrochozoa</taxon>
        <taxon>Annelida</taxon>
        <taxon>Polychaeta</taxon>
        <taxon>Sedentaria</taxon>
        <taxon>Canalipalpata</taxon>
        <taxon>Sabellida</taxon>
        <taxon>Oweniida</taxon>
        <taxon>Oweniidae</taxon>
        <taxon>Owenia</taxon>
    </lineage>
</organism>